<dbReference type="SUPFAM" id="SSF56112">
    <property type="entry name" value="Protein kinase-like (PK-like)"/>
    <property type="match status" value="1"/>
</dbReference>
<dbReference type="Gramene" id="C.cajan_12308.t">
    <property type="protein sequence ID" value="C.cajan_12308.t"/>
    <property type="gene ID" value="C.cajan_12308"/>
</dbReference>
<reference evidence="4 5" key="1">
    <citation type="journal article" date="2012" name="Nat. Biotechnol.">
        <title>Draft genome sequence of pigeonpea (Cajanus cajan), an orphan legume crop of resource-poor farmers.</title>
        <authorList>
            <person name="Varshney R.K."/>
            <person name="Chen W."/>
            <person name="Li Y."/>
            <person name="Bharti A.K."/>
            <person name="Saxena R.K."/>
            <person name="Schlueter J.A."/>
            <person name="Donoghue M.T."/>
            <person name="Azam S."/>
            <person name="Fan G."/>
            <person name="Whaley A.M."/>
            <person name="Farmer A.D."/>
            <person name="Sheridan J."/>
            <person name="Iwata A."/>
            <person name="Tuteja R."/>
            <person name="Penmetsa R.V."/>
            <person name="Wu W."/>
            <person name="Upadhyaya H.D."/>
            <person name="Yang S.P."/>
            <person name="Shah T."/>
            <person name="Saxena K.B."/>
            <person name="Michael T."/>
            <person name="McCombie W.R."/>
            <person name="Yang B."/>
            <person name="Zhang G."/>
            <person name="Yang H."/>
            <person name="Wang J."/>
            <person name="Spillane C."/>
            <person name="Cook D.R."/>
            <person name="May G.D."/>
            <person name="Xu X."/>
            <person name="Jackson S.A."/>
        </authorList>
    </citation>
    <scope>NUCLEOTIDE SEQUENCE [LARGE SCALE GENOMIC DNA]</scope>
    <source>
        <strain evidence="5">cv. Asha</strain>
    </source>
</reference>
<name>A0A151TH55_CAJCA</name>
<dbReference type="Gene3D" id="3.30.200.20">
    <property type="entry name" value="Phosphorylase Kinase, domain 1"/>
    <property type="match status" value="1"/>
</dbReference>
<dbReference type="EMBL" id="CM003608">
    <property type="protein sequence ID" value="KYP66391.1"/>
    <property type="molecule type" value="Genomic_DNA"/>
</dbReference>
<dbReference type="GO" id="GO:0005886">
    <property type="term" value="C:plasma membrane"/>
    <property type="evidence" value="ECO:0007669"/>
    <property type="project" value="UniProtKB-SubCell"/>
</dbReference>
<dbReference type="InterPro" id="IPR011009">
    <property type="entry name" value="Kinase-like_dom_sf"/>
</dbReference>
<dbReference type="GO" id="GO:0004672">
    <property type="term" value="F:protein kinase activity"/>
    <property type="evidence" value="ECO:0007669"/>
    <property type="project" value="InterPro"/>
</dbReference>
<evidence type="ECO:0000313" key="5">
    <source>
        <dbReference type="Proteomes" id="UP000075243"/>
    </source>
</evidence>
<evidence type="ECO:0000256" key="2">
    <source>
        <dbReference type="ARBA" id="ARBA00022475"/>
    </source>
</evidence>
<evidence type="ECO:0000259" key="3">
    <source>
        <dbReference type="Pfam" id="PF07714"/>
    </source>
</evidence>
<feature type="domain" description="Serine-threonine/tyrosine-protein kinase catalytic" evidence="3">
    <location>
        <begin position="67"/>
        <end position="130"/>
    </location>
</feature>
<evidence type="ECO:0000256" key="1">
    <source>
        <dbReference type="ARBA" id="ARBA00004236"/>
    </source>
</evidence>
<sequence length="156" mass="17686">MCLSLPSPADAAAEPVDAPPAPNLFLQTLENAESTVHAALHARDRVHAVRVGDHNEELPRQLHPRRGRVRTVYKGYIDENVRVGLKWLPVAVKVLNKEGLQGHCEWLTEVNFLGQLRHPNLVKLIGYSWHSSSDLSGSNFAQFFLFWLVLFRWCLD</sequence>
<organism evidence="4 5">
    <name type="scientific">Cajanus cajan</name>
    <name type="common">Pigeon pea</name>
    <name type="synonym">Cajanus indicus</name>
    <dbReference type="NCBI Taxonomy" id="3821"/>
    <lineage>
        <taxon>Eukaryota</taxon>
        <taxon>Viridiplantae</taxon>
        <taxon>Streptophyta</taxon>
        <taxon>Embryophyta</taxon>
        <taxon>Tracheophyta</taxon>
        <taxon>Spermatophyta</taxon>
        <taxon>Magnoliopsida</taxon>
        <taxon>eudicotyledons</taxon>
        <taxon>Gunneridae</taxon>
        <taxon>Pentapetalae</taxon>
        <taxon>rosids</taxon>
        <taxon>fabids</taxon>
        <taxon>Fabales</taxon>
        <taxon>Fabaceae</taxon>
        <taxon>Papilionoideae</taxon>
        <taxon>50 kb inversion clade</taxon>
        <taxon>NPAAA clade</taxon>
        <taxon>indigoferoid/millettioid clade</taxon>
        <taxon>Phaseoleae</taxon>
        <taxon>Cajanus</taxon>
    </lineage>
</organism>
<keyword evidence="4" id="KW-0808">Transferase</keyword>
<keyword evidence="4" id="KW-0418">Kinase</keyword>
<comment type="subcellular location">
    <subcellularLocation>
        <location evidence="1">Cell membrane</location>
    </subcellularLocation>
</comment>
<evidence type="ECO:0000313" key="4">
    <source>
        <dbReference type="EMBL" id="KYP66391.1"/>
    </source>
</evidence>
<proteinExistence type="predicted"/>
<dbReference type="InterPro" id="IPR050823">
    <property type="entry name" value="Plant_Ser_Thr_Prot_Kinase"/>
</dbReference>
<dbReference type="AlphaFoldDB" id="A0A151TH55"/>
<accession>A0A151TH55</accession>
<dbReference type="Pfam" id="PF07714">
    <property type="entry name" value="PK_Tyr_Ser-Thr"/>
    <property type="match status" value="1"/>
</dbReference>
<dbReference type="Proteomes" id="UP000075243">
    <property type="component" value="Chromosome 6"/>
</dbReference>
<protein>
    <submittedName>
        <fullName evidence="4">Serine/threonine-protein kinase BIK1</fullName>
    </submittedName>
</protein>
<dbReference type="PANTHER" id="PTHR45621">
    <property type="entry name" value="OS01G0588500 PROTEIN-RELATED"/>
    <property type="match status" value="1"/>
</dbReference>
<dbReference type="STRING" id="3821.A0A151TH55"/>
<keyword evidence="2" id="KW-1003">Cell membrane</keyword>
<dbReference type="InterPro" id="IPR001245">
    <property type="entry name" value="Ser-Thr/Tyr_kinase_cat_dom"/>
</dbReference>
<keyword evidence="5" id="KW-1185">Reference proteome</keyword>
<keyword evidence="2" id="KW-0472">Membrane</keyword>
<gene>
    <name evidence="4" type="ORF">KK1_012683</name>
</gene>